<feature type="compositionally biased region" description="Acidic residues" evidence="2">
    <location>
        <begin position="710"/>
        <end position="725"/>
    </location>
</feature>
<comment type="caution">
    <text evidence="4">The sequence shown here is derived from an EMBL/GenBank/DDBJ whole genome shotgun (WGS) entry which is preliminary data.</text>
</comment>
<accession>A0AB34G792</accession>
<name>A0AB34G792_9HYPO</name>
<dbReference type="SMART" id="SM00164">
    <property type="entry name" value="TBC"/>
    <property type="match status" value="1"/>
</dbReference>
<dbReference type="PROSITE" id="PS50086">
    <property type="entry name" value="TBC_RABGAP"/>
    <property type="match status" value="1"/>
</dbReference>
<dbReference type="InterPro" id="IPR035969">
    <property type="entry name" value="Rab-GAP_TBC_sf"/>
</dbReference>
<dbReference type="Proteomes" id="UP001163105">
    <property type="component" value="Unassembled WGS sequence"/>
</dbReference>
<feature type="region of interest" description="Disordered" evidence="2">
    <location>
        <begin position="347"/>
        <end position="386"/>
    </location>
</feature>
<feature type="compositionally biased region" description="Acidic residues" evidence="2">
    <location>
        <begin position="738"/>
        <end position="755"/>
    </location>
</feature>
<evidence type="ECO:0000259" key="3">
    <source>
        <dbReference type="PROSITE" id="PS50086"/>
    </source>
</evidence>
<keyword evidence="1" id="KW-0343">GTPase activation</keyword>
<dbReference type="Pfam" id="PF00566">
    <property type="entry name" value="RabGAP-TBC"/>
    <property type="match status" value="1"/>
</dbReference>
<protein>
    <submittedName>
        <fullName evidence="4">TBC domain-containing protein</fullName>
    </submittedName>
</protein>
<feature type="compositionally biased region" description="Basic and acidic residues" evidence="2">
    <location>
        <begin position="689"/>
        <end position="709"/>
    </location>
</feature>
<feature type="region of interest" description="Disordered" evidence="2">
    <location>
        <begin position="1009"/>
        <end position="1030"/>
    </location>
</feature>
<feature type="region of interest" description="Disordered" evidence="2">
    <location>
        <begin position="663"/>
        <end position="781"/>
    </location>
</feature>
<reference evidence="4" key="1">
    <citation type="submission" date="2023-01" db="EMBL/GenBank/DDBJ databases">
        <title>The growth and conidiation of Purpureocillium lavendulum are regulated by nitrogen source and histone H3K14 acetylation.</title>
        <authorList>
            <person name="Tang P."/>
            <person name="Han J."/>
            <person name="Zhang C."/>
            <person name="Tang P."/>
            <person name="Qi F."/>
            <person name="Zhang K."/>
            <person name="Liang L."/>
        </authorList>
    </citation>
    <scope>NUCLEOTIDE SEQUENCE</scope>
    <source>
        <strain evidence="4">YMF1.00683</strain>
    </source>
</reference>
<feature type="region of interest" description="Disordered" evidence="2">
    <location>
        <begin position="398"/>
        <end position="438"/>
    </location>
</feature>
<feature type="compositionally biased region" description="Basic and acidic residues" evidence="2">
    <location>
        <begin position="503"/>
        <end position="517"/>
    </location>
</feature>
<sequence length="1030" mass="109407">MRTNYSDRRTHLLKYIEHPEALAEVSVDPLADDPDSPWNTVRQDEIIRAEIRQDVQRLPDEADYHQDKVQSMILDILFVYCKVNPDRGGYRQGMHELLAPIVHVVQQDAVNRAAISPGSADEEMLDALDDSFVEHDAYVLFSRLMDRAQVFYEVKDAAQSATSTQNGLGYQEQRSAIVERSKHIHEVCLQKIDEELASHLKNVEILPQIFLIFIQQQGGVESLFQGAAKSAKGVLERGEKLGINQAVRDAMVEIRRNMQSFNESRQPQHTPRQVLSEHGAAKALTAMERRNKQLANLLNDAVTDLKAMSLSKQENNDKSQELLEVVAAKIQFVQVYLEDPSMEVPSFSAAAGKEPDSQEGDHGASPQATGTERQNEPGHAESLLGPPTVATVSDMEAAKDPTGQSNQNVASGSSPREDPLGGDAGASTKLGPPLRPAAIPTRSTLAQSSFSWMLEPDESSPTRSLPAAGMSPQLQHKKRSSNSASRERNAFLFGEANAEPESNECHQESDGGKEECRDECAQSGNLIAAADLLGNPRRQIPDIVNVLTNVLLNPARLVTIGQAGCQLGAQYLLEDRRANGDADAGAEGAEQIGAGNDDCRVLGRGIGEEADEGGGAQHQRGHLANGGFIPKRDGEGEDAKQLHAVATDGDGIELARPLDEPAATDRCQHTGDHGRHEERAADGGAVRLHGLEVQRQEEQEAELAGHAEEVGEVAGDEAPVEDDVAGGEGVRRELDLHQDEEDEEDGGGAEGDDGDEVRPAEVGSGVEAGEQGDDGEDEGKGAEEVDLADLVEPVGLVWARNVEDEVDGQPGDYAERRLSEEGPIRRFTELDHVAGEAAADAAGGEDGIGEEEALLAAKDVAELAVQRLEAGEGEEVPGWDGGPCERAAGASDLILASGEGGRGGDGSRGGDPADVVEGVELVPNLGVGGYGEELVDGDEEELTTPVSPEEVHLLGHGRIPVAGGRIFGRAIGATAGLDAAFAFTIDGSTIAVEIWPAMVMVVVTEQRGRLGGGGDGGHGQGVRGGPDGGG</sequence>
<dbReference type="AlphaFoldDB" id="A0AB34G792"/>
<proteinExistence type="predicted"/>
<evidence type="ECO:0000313" key="5">
    <source>
        <dbReference type="Proteomes" id="UP001163105"/>
    </source>
</evidence>
<dbReference type="PANTHER" id="PTHR22957:SF337">
    <property type="entry name" value="TBC1 DOMAIN FAMILY MEMBER 5"/>
    <property type="match status" value="1"/>
</dbReference>
<dbReference type="SUPFAM" id="SSF47923">
    <property type="entry name" value="Ypt/Rab-GAP domain of gyp1p"/>
    <property type="match status" value="1"/>
</dbReference>
<evidence type="ECO:0000313" key="4">
    <source>
        <dbReference type="EMBL" id="KAJ6446411.1"/>
    </source>
</evidence>
<dbReference type="Gene3D" id="1.10.8.270">
    <property type="entry name" value="putative rabgap domain of human tbc1 domain family member 14 like domains"/>
    <property type="match status" value="1"/>
</dbReference>
<dbReference type="PANTHER" id="PTHR22957">
    <property type="entry name" value="TBC1 DOMAIN FAMILY MEMBER GTPASE-ACTIVATING PROTEIN"/>
    <property type="match status" value="1"/>
</dbReference>
<feature type="domain" description="Rab-GAP TBC" evidence="3">
    <location>
        <begin position="1"/>
        <end position="245"/>
    </location>
</feature>
<dbReference type="FunFam" id="1.10.8.270:FF:000031">
    <property type="entry name" value="TBC1 domain family member 5"/>
    <property type="match status" value="1"/>
</dbReference>
<feature type="compositionally biased region" description="Basic and acidic residues" evidence="2">
    <location>
        <begin position="353"/>
        <end position="362"/>
    </location>
</feature>
<evidence type="ECO:0000256" key="2">
    <source>
        <dbReference type="SAM" id="MobiDB-lite"/>
    </source>
</evidence>
<feature type="region of interest" description="Disordered" evidence="2">
    <location>
        <begin position="605"/>
        <end position="637"/>
    </location>
</feature>
<dbReference type="GO" id="GO:0005096">
    <property type="term" value="F:GTPase activator activity"/>
    <property type="evidence" value="ECO:0007669"/>
    <property type="project" value="UniProtKB-KW"/>
</dbReference>
<dbReference type="InterPro" id="IPR000195">
    <property type="entry name" value="Rab-GAP-TBC_dom"/>
</dbReference>
<evidence type="ECO:0000256" key="1">
    <source>
        <dbReference type="ARBA" id="ARBA00022468"/>
    </source>
</evidence>
<feature type="compositionally biased region" description="Basic and acidic residues" evidence="2">
    <location>
        <begin position="666"/>
        <end position="681"/>
    </location>
</feature>
<feature type="compositionally biased region" description="Polar residues" evidence="2">
    <location>
        <begin position="402"/>
        <end position="414"/>
    </location>
</feature>
<gene>
    <name evidence="4" type="primary">TBC1D5</name>
    <name evidence="4" type="ORF">O9K51_01184</name>
</gene>
<organism evidence="4 5">
    <name type="scientific">Purpureocillium lavendulum</name>
    <dbReference type="NCBI Taxonomy" id="1247861"/>
    <lineage>
        <taxon>Eukaryota</taxon>
        <taxon>Fungi</taxon>
        <taxon>Dikarya</taxon>
        <taxon>Ascomycota</taxon>
        <taxon>Pezizomycotina</taxon>
        <taxon>Sordariomycetes</taxon>
        <taxon>Hypocreomycetidae</taxon>
        <taxon>Hypocreales</taxon>
        <taxon>Ophiocordycipitaceae</taxon>
        <taxon>Purpureocillium</taxon>
    </lineage>
</organism>
<keyword evidence="5" id="KW-1185">Reference proteome</keyword>
<dbReference type="EMBL" id="JAQHRD010000001">
    <property type="protein sequence ID" value="KAJ6446411.1"/>
    <property type="molecule type" value="Genomic_DNA"/>
</dbReference>
<feature type="region of interest" description="Disordered" evidence="2">
    <location>
        <begin position="451"/>
        <end position="517"/>
    </location>
</feature>